<keyword evidence="4" id="KW-1185">Reference proteome</keyword>
<dbReference type="RefSeq" id="WP_160613845.1">
    <property type="nucleotide sequence ID" value="NZ_JAUFQM010000001.1"/>
</dbReference>
<comment type="caution">
    <text evidence="3">The sequence shown here is derived from an EMBL/GenBank/DDBJ whole genome shotgun (WGS) entry which is preliminary data.</text>
</comment>
<proteinExistence type="predicted"/>
<dbReference type="OrthoDB" id="7409988at2"/>
<dbReference type="Proteomes" id="UP000460290">
    <property type="component" value="Unassembled WGS sequence"/>
</dbReference>
<feature type="domain" description="DUF2059" evidence="2">
    <location>
        <begin position="115"/>
        <end position="158"/>
    </location>
</feature>
<gene>
    <name evidence="3" type="ORF">GRI35_09005</name>
</gene>
<protein>
    <submittedName>
        <fullName evidence="3">DUF2059 domain-containing protein</fullName>
    </submittedName>
</protein>
<dbReference type="EMBL" id="WTYZ01000001">
    <property type="protein sequence ID" value="MXO83498.1"/>
    <property type="molecule type" value="Genomic_DNA"/>
</dbReference>
<evidence type="ECO:0000259" key="2">
    <source>
        <dbReference type="Pfam" id="PF09832"/>
    </source>
</evidence>
<evidence type="ECO:0000256" key="1">
    <source>
        <dbReference type="SAM" id="SignalP"/>
    </source>
</evidence>
<keyword evidence="1" id="KW-0732">Signal</keyword>
<evidence type="ECO:0000313" key="4">
    <source>
        <dbReference type="Proteomes" id="UP000460290"/>
    </source>
</evidence>
<feature type="signal peptide" evidence="1">
    <location>
        <begin position="1"/>
        <end position="22"/>
    </location>
</feature>
<dbReference type="Pfam" id="PF09832">
    <property type="entry name" value="DUF2059"/>
    <property type="match status" value="1"/>
</dbReference>
<accession>A0A844Z6R6</accession>
<evidence type="ECO:0000313" key="3">
    <source>
        <dbReference type="EMBL" id="MXO83498.1"/>
    </source>
</evidence>
<feature type="chain" id="PRO_5032997187" evidence="1">
    <location>
        <begin position="23"/>
        <end position="203"/>
    </location>
</feature>
<organism evidence="3 4">
    <name type="scientific">Pontixanthobacter aestiaquae</name>
    <dbReference type="NCBI Taxonomy" id="1509367"/>
    <lineage>
        <taxon>Bacteria</taxon>
        <taxon>Pseudomonadati</taxon>
        <taxon>Pseudomonadota</taxon>
        <taxon>Alphaproteobacteria</taxon>
        <taxon>Sphingomonadales</taxon>
        <taxon>Erythrobacteraceae</taxon>
        <taxon>Pontixanthobacter</taxon>
    </lineage>
</organism>
<dbReference type="InterPro" id="IPR018637">
    <property type="entry name" value="DUF2059"/>
</dbReference>
<sequence>MIGKYLFAGLVAVAAVSSPASAQTLSLPPAPLEAPEIPFNGEPERVAIARQIIDLGMPKDVREATFFAVVDQMIAQMRIAQGRRVDDPGAEAIIERHVDLMITDLKGTISTHIPDLMEAWAHSYANIFSTAELEEILAFVSTPTGAKFFQLSPAVIAEQNFATANQIYMNEVAAKIPTYQEALMDDLFTYLEEQEAASDSTES</sequence>
<name>A0A844Z6R6_9SPHN</name>
<dbReference type="AlphaFoldDB" id="A0A844Z6R6"/>
<reference evidence="3 4" key="1">
    <citation type="submission" date="2019-12" db="EMBL/GenBank/DDBJ databases">
        <title>Genomic-based taxomic classification of the family Erythrobacteraceae.</title>
        <authorList>
            <person name="Xu L."/>
        </authorList>
    </citation>
    <scope>NUCLEOTIDE SEQUENCE [LARGE SCALE GENOMIC DNA]</scope>
    <source>
        <strain evidence="3 4">KCTC 42006</strain>
    </source>
</reference>